<dbReference type="EMBL" id="GQ865563">
    <property type="protein sequence ID" value="ACZ51405.1"/>
    <property type="molecule type" value="Genomic_DNA"/>
</dbReference>
<reference evidence="2" key="1">
    <citation type="journal article" date="2009" name="Mol. Microbiol.">
        <title>Evidence that a secondary metabolic biosynthetic gene cluster has grown by gene relocation during evolution of the filamentous fungus Fusarium.</title>
        <authorList>
            <person name="Proctor R.H."/>
            <person name="McCormick S.P."/>
            <person name="Alexander N.J."/>
            <person name="Desjardins A.E."/>
        </authorList>
    </citation>
    <scope>NUCLEOTIDE SEQUENCE</scope>
    <source>
        <strain evidence="2">NRRL 13405</strain>
    </source>
</reference>
<evidence type="ECO:0000256" key="1">
    <source>
        <dbReference type="SAM" id="MobiDB-lite"/>
    </source>
</evidence>
<feature type="region of interest" description="Disordered" evidence="1">
    <location>
        <begin position="102"/>
        <end position="136"/>
    </location>
</feature>
<proteinExistence type="predicted"/>
<feature type="compositionally biased region" description="Low complexity" evidence="1">
    <location>
        <begin position="102"/>
        <end position="126"/>
    </location>
</feature>
<protein>
    <submittedName>
        <fullName evidence="2">Uncharacterized protein</fullName>
    </submittedName>
</protein>
<sequence>MRLLKLEFASQRVSNSLHPPPHYVLTEICSGTTTAESLVTSSVQSSTSLLATSTESVEVSLTESLVSATETTSSELIETLTSSTALAETTSTGFLSTVTTEETSIATTTEETSTTTEEASTTITEAGPSATPGSIVGTGPVADQTLRGDDSRFVPLSFTPSDSTQTLIFSLLPNAQLSTGSNGNYLCLHYRDVGALSPLVVCPFDNFQNAPLTCTRASTGALSCSATNGSCDSAGSCRRPNNGARFSQFYVDSTGAGYFGPAGDFAGFTALDLILAG</sequence>
<dbReference type="AlphaFoldDB" id="D1LC84"/>
<evidence type="ECO:0000313" key="2">
    <source>
        <dbReference type="EMBL" id="ACZ51405.1"/>
    </source>
</evidence>
<organism evidence="2">
    <name type="scientific">Fusarium sp. NRRL 13405</name>
    <dbReference type="NCBI Taxonomy" id="694269"/>
    <lineage>
        <taxon>Eukaryota</taxon>
        <taxon>Fungi</taxon>
        <taxon>Dikarya</taxon>
        <taxon>Ascomycota</taxon>
        <taxon>Pezizomycotina</taxon>
        <taxon>Sordariomycetes</taxon>
        <taxon>Hypocreomycetidae</taxon>
        <taxon>Hypocreales</taxon>
        <taxon>Nectriaceae</taxon>
        <taxon>Fusarium</taxon>
        <taxon>Fusarium incarnatum-equiseti species complex</taxon>
    </lineage>
</organism>
<name>D1LC84_9HYPO</name>
<accession>D1LC84</accession>